<dbReference type="InterPro" id="IPR000772">
    <property type="entry name" value="Ricin_B_lectin"/>
</dbReference>
<dbReference type="GO" id="GO:0030246">
    <property type="term" value="F:carbohydrate binding"/>
    <property type="evidence" value="ECO:0007669"/>
    <property type="project" value="UniProtKB-KW"/>
</dbReference>
<keyword evidence="2 7" id="KW-0732">Signal</keyword>
<dbReference type="EMBL" id="RJVJ01000001">
    <property type="protein sequence ID" value="ROR46412.1"/>
    <property type="molecule type" value="Genomic_DNA"/>
</dbReference>
<dbReference type="InterPro" id="IPR013785">
    <property type="entry name" value="Aldolase_TIM"/>
</dbReference>
<dbReference type="GO" id="GO:0005975">
    <property type="term" value="P:carbohydrate metabolic process"/>
    <property type="evidence" value="ECO:0007669"/>
    <property type="project" value="InterPro"/>
</dbReference>
<evidence type="ECO:0000256" key="3">
    <source>
        <dbReference type="ARBA" id="ARBA00022801"/>
    </source>
</evidence>
<feature type="chain" id="PRO_5034929373" description="Alpha-galactosidase" evidence="7">
    <location>
        <begin position="43"/>
        <end position="742"/>
    </location>
</feature>
<dbReference type="SUPFAM" id="SSF51445">
    <property type="entry name" value="(Trans)glycosidases"/>
    <property type="match status" value="1"/>
</dbReference>
<organism evidence="9 10">
    <name type="scientific">Kitasatospora cineracea</name>
    <dbReference type="NCBI Taxonomy" id="88074"/>
    <lineage>
        <taxon>Bacteria</taxon>
        <taxon>Bacillati</taxon>
        <taxon>Actinomycetota</taxon>
        <taxon>Actinomycetes</taxon>
        <taxon>Kitasatosporales</taxon>
        <taxon>Streptomycetaceae</taxon>
        <taxon>Kitasatospora</taxon>
    </lineage>
</organism>
<dbReference type="SMART" id="SM00458">
    <property type="entry name" value="RICIN"/>
    <property type="match status" value="2"/>
</dbReference>
<dbReference type="GO" id="GO:0004557">
    <property type="term" value="F:alpha-galactosidase activity"/>
    <property type="evidence" value="ECO:0007669"/>
    <property type="project" value="UniProtKB-EC"/>
</dbReference>
<evidence type="ECO:0000313" key="9">
    <source>
        <dbReference type="EMBL" id="ROR46412.1"/>
    </source>
</evidence>
<reference evidence="9 10" key="1">
    <citation type="submission" date="2018-11" db="EMBL/GenBank/DDBJ databases">
        <title>Sequencing the genomes of 1000 actinobacteria strains.</title>
        <authorList>
            <person name="Klenk H.-P."/>
        </authorList>
    </citation>
    <scope>NUCLEOTIDE SEQUENCE [LARGE SCALE GENOMIC DNA]</scope>
    <source>
        <strain evidence="9 10">DSM 44780</strain>
    </source>
</reference>
<evidence type="ECO:0000256" key="1">
    <source>
        <dbReference type="ARBA" id="ARBA00009743"/>
    </source>
</evidence>
<feature type="domain" description="Ricin B lectin" evidence="8">
    <location>
        <begin position="602"/>
        <end position="739"/>
    </location>
</feature>
<dbReference type="Pfam" id="PF14200">
    <property type="entry name" value="RicinB_lectin_2"/>
    <property type="match status" value="3"/>
</dbReference>
<dbReference type="Gene3D" id="2.60.40.1180">
    <property type="entry name" value="Golgi alpha-mannosidase II"/>
    <property type="match status" value="1"/>
</dbReference>
<comment type="caution">
    <text evidence="9">The sequence shown here is derived from an EMBL/GenBank/DDBJ whole genome shotgun (WGS) entry which is preliminary data.</text>
</comment>
<proteinExistence type="inferred from homology"/>
<feature type="signal peptide" evidence="7">
    <location>
        <begin position="1"/>
        <end position="42"/>
    </location>
</feature>
<dbReference type="RefSeq" id="WP_162870096.1">
    <property type="nucleotide sequence ID" value="NZ_RJVJ01000001.1"/>
</dbReference>
<keyword evidence="3 6" id="KW-0378">Hydrolase</keyword>
<evidence type="ECO:0000256" key="6">
    <source>
        <dbReference type="RuleBase" id="RU361168"/>
    </source>
</evidence>
<dbReference type="InterPro" id="IPR017853">
    <property type="entry name" value="GH"/>
</dbReference>
<evidence type="ECO:0000256" key="7">
    <source>
        <dbReference type="SAM" id="SignalP"/>
    </source>
</evidence>
<dbReference type="InterPro" id="IPR013780">
    <property type="entry name" value="Glyco_hydro_b"/>
</dbReference>
<dbReference type="InterPro" id="IPR041233">
    <property type="entry name" value="Melibiase_C"/>
</dbReference>
<feature type="domain" description="Ricin B lectin" evidence="8">
    <location>
        <begin position="467"/>
        <end position="596"/>
    </location>
</feature>
<evidence type="ECO:0000313" key="10">
    <source>
        <dbReference type="Proteomes" id="UP000267408"/>
    </source>
</evidence>
<comment type="similarity">
    <text evidence="1 6">Belongs to the glycosyl hydrolase 27 family.</text>
</comment>
<gene>
    <name evidence="9" type="ORF">EDD39_4681</name>
</gene>
<dbReference type="AlphaFoldDB" id="A0A8G1URI1"/>
<dbReference type="CDD" id="cd14792">
    <property type="entry name" value="GH27"/>
    <property type="match status" value="1"/>
</dbReference>
<dbReference type="PANTHER" id="PTHR11452">
    <property type="entry name" value="ALPHA-GALACTOSIDASE/ALPHA-N-ACETYLGALACTOSAMINIDASE"/>
    <property type="match status" value="1"/>
</dbReference>
<dbReference type="SUPFAM" id="SSF50370">
    <property type="entry name" value="Ricin B-like lectins"/>
    <property type="match status" value="2"/>
</dbReference>
<dbReference type="InterPro" id="IPR002241">
    <property type="entry name" value="Glyco_hydro_27"/>
</dbReference>
<dbReference type="PANTHER" id="PTHR11452:SF33">
    <property type="entry name" value="ALPHA-GALACTOSIDASE 2"/>
    <property type="match status" value="1"/>
</dbReference>
<name>A0A8G1URI1_9ACTN</name>
<dbReference type="FunFam" id="2.60.40.1180:FF:000008">
    <property type="entry name" value="Alpha-galactosidase"/>
    <property type="match status" value="1"/>
</dbReference>
<keyword evidence="5 6" id="KW-0326">Glycosidase</keyword>
<dbReference type="SUPFAM" id="SSF51011">
    <property type="entry name" value="Glycosyl hydrolase domain"/>
    <property type="match status" value="1"/>
</dbReference>
<evidence type="ECO:0000256" key="2">
    <source>
        <dbReference type="ARBA" id="ARBA00022729"/>
    </source>
</evidence>
<dbReference type="Gene3D" id="3.20.20.70">
    <property type="entry name" value="Aldolase class I"/>
    <property type="match status" value="1"/>
</dbReference>
<dbReference type="PROSITE" id="PS50231">
    <property type="entry name" value="RICIN_B_LECTIN"/>
    <property type="match status" value="2"/>
</dbReference>
<keyword evidence="4 6" id="KW-1015">Disulfide bond</keyword>
<dbReference type="Gene3D" id="2.80.10.50">
    <property type="match status" value="2"/>
</dbReference>
<dbReference type="InterPro" id="IPR035992">
    <property type="entry name" value="Ricin_B-like_lectins"/>
</dbReference>
<dbReference type="Pfam" id="PF16499">
    <property type="entry name" value="Melibiase_2"/>
    <property type="match status" value="2"/>
</dbReference>
<dbReference type="EC" id="3.2.1.22" evidence="6"/>
<dbReference type="Proteomes" id="UP000267408">
    <property type="component" value="Unassembled WGS sequence"/>
</dbReference>
<evidence type="ECO:0000256" key="5">
    <source>
        <dbReference type="ARBA" id="ARBA00023295"/>
    </source>
</evidence>
<evidence type="ECO:0000259" key="8">
    <source>
        <dbReference type="SMART" id="SM00458"/>
    </source>
</evidence>
<keyword evidence="9" id="KW-0430">Lectin</keyword>
<protein>
    <recommendedName>
        <fullName evidence="6">Alpha-galactosidase</fullName>
        <ecNumber evidence="6">3.2.1.22</ecNumber>
    </recommendedName>
    <alternativeName>
        <fullName evidence="6">Melibiase</fullName>
    </alternativeName>
</protein>
<sequence>MLTPRTPRPRRAGRRSTALALACALAGSAGPLLLVPAVPAAAQDNGAALTPPMGWSSWSFVRYNPTESVIKAQAKAMSDNGLIAHGFKYVNIDDFYYYNTTTTVDPYGRWLTDTSKFPNGMKPVADYVHGLGEKFGMYLTAGVPVAAYKQNTPIEGTGFHAQDIVSDTSKYENNFGPGRNGMYYIDYNKNPAAAQAYLNSWANMLASWGVDYIKLDGVGTWNSADIQHWSQALNQTGRTVHLGLSLALDVNYGSTWAKYANSWRTGGDLECYCGSNGSSYPLTKWDNVAQRFTSSPNWAGFNGPGSWNDLDSLEIGNGPADAGLTRDEMQTHMTLWAVTNSSLMLGTDLTAMDPTDLAMLKNDEVIGVNQAGRTARPVDMLSQQQVWSAPNPDGSYTVALFNLGTSSAAVTADWADLGFTGTAAVRDLWTHSDLGSSTGSFGATLAPHASRLLRVTPAAGARSDLLQYNLVNASTGQALDVTGGSTADSATLVQSAPGTAASQKWQLLPTGDGGYKLSNVNSGKLANIPGPTTTAGTRLIQYHDDHNSNSQWKLTPTGNGTYTVSSRYDGLDLDVSGGSVVQAAANGGGTQQWKLVPVPVAGTRYKVVNSNSGGRLDVDSGSTADGAKLVQWQDNGRSSQLWTLDAKGGGAYAVTNAASGKLANIPGPTTTAGTQLIQYHDDGGSNARWTLVDAGPNKVRFKSVYDNQLVDVSNGSTSNGAAALQWPADNGENQNWTLVPTP</sequence>
<accession>A0A8G1URI1</accession>
<comment type="catalytic activity">
    <reaction evidence="6">
        <text>Hydrolysis of terminal, non-reducing alpha-D-galactose residues in alpha-D-galactosides, including galactose oligosaccharides, galactomannans and galactolipids.</text>
        <dbReference type="EC" id="3.2.1.22"/>
    </reaction>
</comment>
<dbReference type="Pfam" id="PF17801">
    <property type="entry name" value="Melibiase_C"/>
    <property type="match status" value="1"/>
</dbReference>
<evidence type="ECO:0000256" key="4">
    <source>
        <dbReference type="ARBA" id="ARBA00023157"/>
    </source>
</evidence>
<dbReference type="PRINTS" id="PR00740">
    <property type="entry name" value="GLHYDRLASE27"/>
</dbReference>
<dbReference type="CDD" id="cd00161">
    <property type="entry name" value="beta-trefoil_Ricin-like"/>
    <property type="match status" value="1"/>
</dbReference>